<protein>
    <submittedName>
        <fullName evidence="2">Putative cell-to-cell movement protein</fullName>
    </submittedName>
</protein>
<keyword evidence="3" id="KW-1185">Reference proteome</keyword>
<dbReference type="RefSeq" id="YP_002519384.1">
    <property type="nucleotide sequence ID" value="NC_011920.1"/>
</dbReference>
<evidence type="ECO:0000256" key="1">
    <source>
        <dbReference type="ARBA" id="ARBA00023054"/>
    </source>
</evidence>
<evidence type="ECO:0000313" key="2">
    <source>
        <dbReference type="EMBL" id="ACL36979.1"/>
    </source>
</evidence>
<dbReference type="Proteomes" id="UP000201408">
    <property type="component" value="Segment"/>
</dbReference>
<dbReference type="PANTHER" id="PTHR47599:SF3">
    <property type="entry name" value="CELL-TO-CELL MOVEMENT PROTEIN"/>
    <property type="match status" value="1"/>
</dbReference>
<dbReference type="GeneID" id="7360981"/>
<dbReference type="OrthoDB" id="20304at10239"/>
<accession>B8Y868</accession>
<dbReference type="KEGG" id="vg:7360981"/>
<dbReference type="InterPro" id="IPR051596">
    <property type="entry name" value="Caulimoviridae_Movement"/>
</dbReference>
<name>B8Y868_9VIRU</name>
<dbReference type="EMBL" id="FJ493469">
    <property type="protein sequence ID" value="ACL36979.1"/>
    <property type="molecule type" value="Genomic_DNA"/>
</dbReference>
<dbReference type="InterPro" id="IPR028919">
    <property type="entry name" value="Viral_movement"/>
</dbReference>
<keyword evidence="1" id="KW-0175">Coiled coil</keyword>
<organism evidence="2 3">
    <name type="scientific">Rudbeckia flower distortion virus</name>
    <dbReference type="NCBI Taxonomy" id="587370"/>
    <lineage>
        <taxon>Viruses</taxon>
        <taxon>Riboviria</taxon>
        <taxon>Pararnavirae</taxon>
        <taxon>Artverviricota</taxon>
        <taxon>Revtraviricetes</taxon>
        <taxon>Ortervirales</taxon>
        <taxon>Caulimoviridae</taxon>
        <taxon>Ruflodivirus</taxon>
        <taxon>Ruflodivirus deformatiorudbeckiae</taxon>
    </lineage>
</organism>
<dbReference type="PANTHER" id="PTHR47599">
    <property type="entry name" value="CELL-TO-CELL MOVEMENT PROTEIN"/>
    <property type="match status" value="1"/>
</dbReference>
<evidence type="ECO:0000313" key="3">
    <source>
        <dbReference type="Proteomes" id="UP000201408"/>
    </source>
</evidence>
<dbReference type="Pfam" id="PF01107">
    <property type="entry name" value="MP"/>
    <property type="match status" value="1"/>
</dbReference>
<sequence>MSIDITCYDDVTQLVSFNEDQKYYSSDVMIDTAKARKLAKHDAITIKSGENIKTAILKSIFGRLSRENIIYLGKFVQEHPIEISQADGLTGLNLVTNHQLSERLAKISDHDRSKISYLHIGTIQIILKSTFKEMINSPIDLAIIDNRIKTSDCIIGIIQGNLAYQVIKFNVNLNYAIPLESKNITNSIGILYKFHNKELMEKGDHPFSITYAVGYCLTNSHHSIDYIKHDKIIVDKLFDEVSTRNMHFSFKNDKTPFRTLKRTPSSRIPTLKLTSNADYANTSIGALPIQPIRRSITLPNEQVQQIAEGVSNLTEIINKRL</sequence>
<proteinExistence type="predicted"/>
<reference evidence="2 3" key="1">
    <citation type="submission" date="2008-11" db="EMBL/GenBank/DDBJ databases">
        <title>Complete sequence of Rudbeckia flower distortion virus (RuFDV), a pararetrovirus in the family Caulimoviridae isolated from Rudbeckia hirta.</title>
        <authorList>
            <person name="Lockhart B."/>
            <person name="Olszewski N."/>
        </authorList>
    </citation>
    <scope>NUCLEOTIDE SEQUENCE [LARGE SCALE GENOMIC DNA]</scope>
    <source>
        <strain evidence="2">Minnesota</strain>
    </source>
</reference>